<evidence type="ECO:0000256" key="1">
    <source>
        <dbReference type="ARBA" id="ARBA00022737"/>
    </source>
</evidence>
<dbReference type="EMBL" id="QPFP01000022">
    <property type="protein sequence ID" value="TEB30665.1"/>
    <property type="molecule type" value="Genomic_DNA"/>
</dbReference>
<dbReference type="InterPro" id="IPR056884">
    <property type="entry name" value="NPHP3-like_N"/>
</dbReference>
<dbReference type="InterPro" id="IPR027417">
    <property type="entry name" value="P-loop_NTPase"/>
</dbReference>
<reference evidence="3 4" key="1">
    <citation type="journal article" date="2019" name="Nat. Ecol. Evol.">
        <title>Megaphylogeny resolves global patterns of mushroom evolution.</title>
        <authorList>
            <person name="Varga T."/>
            <person name="Krizsan K."/>
            <person name="Foldi C."/>
            <person name="Dima B."/>
            <person name="Sanchez-Garcia M."/>
            <person name="Sanchez-Ramirez S."/>
            <person name="Szollosi G.J."/>
            <person name="Szarkandi J.G."/>
            <person name="Papp V."/>
            <person name="Albert L."/>
            <person name="Andreopoulos W."/>
            <person name="Angelini C."/>
            <person name="Antonin V."/>
            <person name="Barry K.W."/>
            <person name="Bougher N.L."/>
            <person name="Buchanan P."/>
            <person name="Buyck B."/>
            <person name="Bense V."/>
            <person name="Catcheside P."/>
            <person name="Chovatia M."/>
            <person name="Cooper J."/>
            <person name="Damon W."/>
            <person name="Desjardin D."/>
            <person name="Finy P."/>
            <person name="Geml J."/>
            <person name="Haridas S."/>
            <person name="Hughes K."/>
            <person name="Justo A."/>
            <person name="Karasinski D."/>
            <person name="Kautmanova I."/>
            <person name="Kiss B."/>
            <person name="Kocsube S."/>
            <person name="Kotiranta H."/>
            <person name="LaButti K.M."/>
            <person name="Lechner B.E."/>
            <person name="Liimatainen K."/>
            <person name="Lipzen A."/>
            <person name="Lukacs Z."/>
            <person name="Mihaltcheva S."/>
            <person name="Morgado L.N."/>
            <person name="Niskanen T."/>
            <person name="Noordeloos M.E."/>
            <person name="Ohm R.A."/>
            <person name="Ortiz-Santana B."/>
            <person name="Ovrebo C."/>
            <person name="Racz N."/>
            <person name="Riley R."/>
            <person name="Savchenko A."/>
            <person name="Shiryaev A."/>
            <person name="Soop K."/>
            <person name="Spirin V."/>
            <person name="Szebenyi C."/>
            <person name="Tomsovsky M."/>
            <person name="Tulloss R.E."/>
            <person name="Uehling J."/>
            <person name="Grigoriev I.V."/>
            <person name="Vagvolgyi C."/>
            <person name="Papp T."/>
            <person name="Martin F.M."/>
            <person name="Miettinen O."/>
            <person name="Hibbett D.S."/>
            <person name="Nagy L.G."/>
        </authorList>
    </citation>
    <scope>NUCLEOTIDE SEQUENCE [LARGE SCALE GENOMIC DNA]</scope>
    <source>
        <strain evidence="3 4">FP101781</strain>
    </source>
</reference>
<evidence type="ECO:0000313" key="4">
    <source>
        <dbReference type="Proteomes" id="UP000298030"/>
    </source>
</evidence>
<evidence type="ECO:0000259" key="2">
    <source>
        <dbReference type="Pfam" id="PF24883"/>
    </source>
</evidence>
<dbReference type="Gene3D" id="3.40.50.300">
    <property type="entry name" value="P-loop containing nucleotide triphosphate hydrolases"/>
    <property type="match status" value="1"/>
</dbReference>
<evidence type="ECO:0000313" key="3">
    <source>
        <dbReference type="EMBL" id="TEB30665.1"/>
    </source>
</evidence>
<sequence>MLTSFNQFICDPDSESRTLGSRVSVESDRTDEKSLNLAPQTQGTSILHGASRLHLGQLNYYEAPKSPDTRSLEGWNLLLGRVTSSALYNYHDQFRSPKCDEGTRTEVIDEIMTLLSDPHPTHGIVCVTGSSGAGKSALLQTIAEQLSRKRSPFATFFFSKLDPTRNNTSSVIPTIAYQLGLGNAGLRYILGITVADDPFLFTKSLQAQMVSLLIEPVKTLCSSKEMTTDLFSPTILIDGLNECADEGRQAELLEAINDSILDGGQPPFRYILSSRIGWAIQATFTPQVNWPEHIHHIHFTMNEKVD</sequence>
<protein>
    <recommendedName>
        <fullName evidence="2">Nephrocystin 3-like N-terminal domain-containing protein</fullName>
    </recommendedName>
</protein>
<dbReference type="AlphaFoldDB" id="A0A4Y7T930"/>
<comment type="caution">
    <text evidence="3">The sequence shown here is derived from an EMBL/GenBank/DDBJ whole genome shotgun (WGS) entry which is preliminary data.</text>
</comment>
<keyword evidence="4" id="KW-1185">Reference proteome</keyword>
<gene>
    <name evidence="3" type="ORF">FA13DRAFT_526170</name>
</gene>
<proteinExistence type="predicted"/>
<dbReference type="Pfam" id="PF24883">
    <property type="entry name" value="NPHP3_N"/>
    <property type="match status" value="1"/>
</dbReference>
<organism evidence="3 4">
    <name type="scientific">Coprinellus micaceus</name>
    <name type="common">Glistening ink-cap mushroom</name>
    <name type="synonym">Coprinus micaceus</name>
    <dbReference type="NCBI Taxonomy" id="71717"/>
    <lineage>
        <taxon>Eukaryota</taxon>
        <taxon>Fungi</taxon>
        <taxon>Dikarya</taxon>
        <taxon>Basidiomycota</taxon>
        <taxon>Agaricomycotina</taxon>
        <taxon>Agaricomycetes</taxon>
        <taxon>Agaricomycetidae</taxon>
        <taxon>Agaricales</taxon>
        <taxon>Agaricineae</taxon>
        <taxon>Psathyrellaceae</taxon>
        <taxon>Coprinellus</taxon>
    </lineage>
</organism>
<dbReference type="PANTHER" id="PTHR10039">
    <property type="entry name" value="AMELOGENIN"/>
    <property type="match status" value="1"/>
</dbReference>
<dbReference type="PANTHER" id="PTHR10039:SF14">
    <property type="entry name" value="NACHT DOMAIN-CONTAINING PROTEIN"/>
    <property type="match status" value="1"/>
</dbReference>
<feature type="domain" description="Nephrocystin 3-like N-terminal" evidence="2">
    <location>
        <begin position="116"/>
        <end position="275"/>
    </location>
</feature>
<dbReference type="Proteomes" id="UP000298030">
    <property type="component" value="Unassembled WGS sequence"/>
</dbReference>
<dbReference type="SUPFAM" id="SSF52540">
    <property type="entry name" value="P-loop containing nucleoside triphosphate hydrolases"/>
    <property type="match status" value="1"/>
</dbReference>
<name>A0A4Y7T930_COPMI</name>
<dbReference type="OrthoDB" id="3045137at2759"/>
<accession>A0A4Y7T930</accession>
<keyword evidence="1" id="KW-0677">Repeat</keyword>
<dbReference type="STRING" id="71717.A0A4Y7T930"/>